<evidence type="ECO:0000256" key="1">
    <source>
        <dbReference type="SAM" id="MobiDB-lite"/>
    </source>
</evidence>
<reference evidence="2" key="1">
    <citation type="submission" date="2021-02" db="EMBL/GenBank/DDBJ databases">
        <authorList>
            <person name="Palmer J.M."/>
        </authorList>
    </citation>
    <scope>NUCLEOTIDE SEQUENCE</scope>
    <source>
        <strain evidence="2">SCRP734</strain>
    </source>
</reference>
<dbReference type="PANTHER" id="PTHR34396">
    <property type="entry name" value="OS03G0264950 PROTEIN-RELATED"/>
    <property type="match status" value="1"/>
</dbReference>
<dbReference type="GO" id="GO:0006357">
    <property type="term" value="P:regulation of transcription by RNA polymerase II"/>
    <property type="evidence" value="ECO:0007669"/>
    <property type="project" value="TreeGrafter"/>
</dbReference>
<accession>A0A8T1VHP2</accession>
<comment type="caution">
    <text evidence="2">The sequence shown here is derived from an EMBL/GenBank/DDBJ whole genome shotgun (WGS) entry which is preliminary data.</text>
</comment>
<dbReference type="AlphaFoldDB" id="A0A8T1VHP2"/>
<dbReference type="GO" id="GO:1990837">
    <property type="term" value="F:sequence-specific double-stranded DNA binding"/>
    <property type="evidence" value="ECO:0007669"/>
    <property type="project" value="TreeGrafter"/>
</dbReference>
<sequence>MDEWAHFQKMPEEGRVPNSSYWYVLCRHCAAGYEQRQLFNAPSRLTGRRSAMRAHLKICPMYATQYKMEQQAAVAAAATATTTAINTAEAPPSAGEKRKRRADGEGGGSRGGRGKHCMMEEWEHFARLQDEGYIGKSNFFYAVCKHCQRAHDEAEGDQQPLLVPEKIVGRREKMRKHLSLCPHFKGDLPPLERRLHHRGNGVPPSVVFSALAAGAAAGLGATVVAASSLTGAAAAAVSDSSAPASGPAATPTAAIATSSELLPLKPAAIGAPTANNGSSRLALDEWHYFTRLERKKDSAYYYARCNFCQQAYEGAPDSLKTSMEPTIVMGRKSNMQTHLSKCLHMPKDAPAVAKIYATGYNSILDVAAETAASLDVSAPSEPKRVRLLEDSPPNRTSVHRALVQLLLEHHLPFEWVESDSAKQLFRALVPAPGATNNLIPSTADLRTRVLDEIHSATLLTELTKLQELIPLEVGVSAFAADAVDTLSVAPGGSWPVMMHCNLTASRELGDVHTPAIEGIVTNGKSIASLSFVRAQNPEVGVETALAHDHGLEVARWLDEHIRLCVDATKLALVAVVLPYNTMAQRAIGILRAPTHWPQVVFLSDMEDMLQFPLLKLLATAEMFTVVASLVEVWQLESIRSCVMERLSEMDGGTHASPFRDWEACATLIQVLLDEKTFEASTQRGAANAKRLVENALNRSLLERVYNLLHAFANAFSSCRAGLTLAETMVHLGSLFTAAEGFITVQLALEVVWEQMEQPLFVVAHALNPRLRLRDLNNTEITKLSTLSDLSVSYFTFLFGRKPTSLRGEVTAYLHTSQRVFTSEFVAEFPVADDYFRYLSDNYPSLSMLMQVLHSFSSASLVNRSSHLSQQGAKERVGSIFTNDEQQKLAFLRGRWGVASGASSSHSQEETNSRIAAHNDRSGAAMLNAGVVVDEWKETLESKLHVRGVDFSLLDDKFDSVDDSAAVVTAEQSGNGVAVCEQTIVHGPKLPSLELDDELAYPSAALRTEFSMKVPLKDLFKTAEATI</sequence>
<proteinExistence type="predicted"/>
<protein>
    <recommendedName>
        <fullName evidence="4">BED-type domain-containing protein</fullName>
    </recommendedName>
</protein>
<feature type="region of interest" description="Disordered" evidence="1">
    <location>
        <begin position="85"/>
        <end position="114"/>
    </location>
</feature>
<evidence type="ECO:0000313" key="3">
    <source>
        <dbReference type="Proteomes" id="UP000694044"/>
    </source>
</evidence>
<dbReference type="InterPro" id="IPR053031">
    <property type="entry name" value="Cuticle_assoc_protein"/>
</dbReference>
<organism evidence="2 3">
    <name type="scientific">Phytophthora pseudosyringae</name>
    <dbReference type="NCBI Taxonomy" id="221518"/>
    <lineage>
        <taxon>Eukaryota</taxon>
        <taxon>Sar</taxon>
        <taxon>Stramenopiles</taxon>
        <taxon>Oomycota</taxon>
        <taxon>Peronosporomycetes</taxon>
        <taxon>Peronosporales</taxon>
        <taxon>Peronosporaceae</taxon>
        <taxon>Phytophthora</taxon>
    </lineage>
</organism>
<keyword evidence="3" id="KW-1185">Reference proteome</keyword>
<dbReference type="GO" id="GO:0005634">
    <property type="term" value="C:nucleus"/>
    <property type="evidence" value="ECO:0007669"/>
    <property type="project" value="TreeGrafter"/>
</dbReference>
<evidence type="ECO:0008006" key="4">
    <source>
        <dbReference type="Google" id="ProtNLM"/>
    </source>
</evidence>
<dbReference type="Proteomes" id="UP000694044">
    <property type="component" value="Unassembled WGS sequence"/>
</dbReference>
<evidence type="ECO:0000313" key="2">
    <source>
        <dbReference type="EMBL" id="KAG7379689.1"/>
    </source>
</evidence>
<dbReference type="OrthoDB" id="75107at2759"/>
<name>A0A8T1VHP2_9STRA</name>
<dbReference type="EMBL" id="JAGDFM010000335">
    <property type="protein sequence ID" value="KAG7379689.1"/>
    <property type="molecule type" value="Genomic_DNA"/>
</dbReference>
<dbReference type="PANTHER" id="PTHR34396:SF25">
    <property type="entry name" value="BOUNDARY ELEMENT ASSOCIATED FACTOR"/>
    <property type="match status" value="1"/>
</dbReference>
<gene>
    <name evidence="2" type="ORF">PHYPSEUDO_008289</name>
</gene>